<feature type="region of interest" description="Disordered" evidence="1">
    <location>
        <begin position="524"/>
        <end position="543"/>
    </location>
</feature>
<evidence type="ECO:0000256" key="1">
    <source>
        <dbReference type="SAM" id="MobiDB-lite"/>
    </source>
</evidence>
<evidence type="ECO:0000313" key="3">
    <source>
        <dbReference type="EMBL" id="TCO26211.1"/>
    </source>
</evidence>
<evidence type="ECO:0000259" key="2">
    <source>
        <dbReference type="Pfam" id="PF02720"/>
    </source>
</evidence>
<name>A0A4R2HCW1_9ACTN</name>
<sequence>MFEGDLATLSTPDLLESAAEHHAEENRSAARLIEHAQIFADRHHPSACSPRPGRRSWEGRERSVVLGGDGCPEIAEFAPAEFGVMLGISPRVAADYLGQALALRHRFPFTWARVQAGEATPWRARLLTTTCIKLSEEAARYVDQRVAPILDTITPYRLDKIIKAAKFHADPEGARAEAEEKARERGVFVAHSDEHGSKTIYARAASGAVIRFDATIASIADALKILGDTRDLNTRRADALGIIADPAYTAELLLQARELPANTPTASPADTEPPTAPSAGDLLTDPVEPAWDDEADRDAPHPSDTDLHDPLDTPLTAPLDPAWPEPHVPTEPGEPLDPDARRALHTRLAEIKHKAHTNPTTRAGADRPGRRLRPGKTEIYVHLTDHTLATGDGVLRAETLGPLLASQLTELVGHGPYVVKPVIDLNEAISVDAYEIPDRIRERVKLVHPVELFPYGSRETHRTMDIDHIQPYDPLGPPGQTNTQNLAPLGRFTHRVKTHARGWNVHRLNYKTLEWTTPHGFTFQVTPTGTHRVPPPGRTPDPP</sequence>
<dbReference type="Pfam" id="PF02720">
    <property type="entry name" value="DUF222"/>
    <property type="match status" value="1"/>
</dbReference>
<dbReference type="Proteomes" id="UP000294508">
    <property type="component" value="Unassembled WGS sequence"/>
</dbReference>
<dbReference type="EMBL" id="SLWN01000007">
    <property type="protein sequence ID" value="TCO26211.1"/>
    <property type="molecule type" value="Genomic_DNA"/>
</dbReference>
<dbReference type="InterPro" id="IPR003870">
    <property type="entry name" value="DUF222"/>
</dbReference>
<feature type="domain" description="DUF222" evidence="2">
    <location>
        <begin position="81"/>
        <end position="258"/>
    </location>
</feature>
<comment type="caution">
    <text evidence="3">The sequence shown here is derived from an EMBL/GenBank/DDBJ whole genome shotgun (WGS) entry which is preliminary data.</text>
</comment>
<protein>
    <submittedName>
        <fullName evidence="3">Uncharacterized protein DUF222</fullName>
    </submittedName>
</protein>
<feature type="compositionally biased region" description="Pro residues" evidence="1">
    <location>
        <begin position="533"/>
        <end position="543"/>
    </location>
</feature>
<feature type="region of interest" description="Disordered" evidence="1">
    <location>
        <begin position="262"/>
        <end position="339"/>
    </location>
</feature>
<feature type="compositionally biased region" description="Basic and acidic residues" evidence="1">
    <location>
        <begin position="297"/>
        <end position="311"/>
    </location>
</feature>
<organism evidence="3 4">
    <name type="scientific">Kribbella steppae</name>
    <dbReference type="NCBI Taxonomy" id="2512223"/>
    <lineage>
        <taxon>Bacteria</taxon>
        <taxon>Bacillati</taxon>
        <taxon>Actinomycetota</taxon>
        <taxon>Actinomycetes</taxon>
        <taxon>Propionibacteriales</taxon>
        <taxon>Kribbellaceae</taxon>
        <taxon>Kribbella</taxon>
    </lineage>
</organism>
<proteinExistence type="predicted"/>
<gene>
    <name evidence="3" type="ORF">EV652_107102</name>
</gene>
<accession>A0A4R2HCW1</accession>
<keyword evidence="4" id="KW-1185">Reference proteome</keyword>
<dbReference type="AlphaFoldDB" id="A0A4R2HCW1"/>
<dbReference type="OrthoDB" id="3799569at2"/>
<reference evidence="3 4" key="1">
    <citation type="journal article" date="2015" name="Stand. Genomic Sci.">
        <title>Genomic Encyclopedia of Bacterial and Archaeal Type Strains, Phase III: the genomes of soil and plant-associated and newly described type strains.</title>
        <authorList>
            <person name="Whitman W.B."/>
            <person name="Woyke T."/>
            <person name="Klenk H.P."/>
            <person name="Zhou Y."/>
            <person name="Lilburn T.G."/>
            <person name="Beck B.J."/>
            <person name="De Vos P."/>
            <person name="Vandamme P."/>
            <person name="Eisen J.A."/>
            <person name="Garrity G."/>
            <person name="Hugenholtz P."/>
            <person name="Kyrpides N.C."/>
        </authorList>
    </citation>
    <scope>NUCLEOTIDE SEQUENCE [LARGE SCALE GENOMIC DNA]</scope>
    <source>
        <strain evidence="3 4">VKM Ac-2572</strain>
    </source>
</reference>
<evidence type="ECO:0000313" key="4">
    <source>
        <dbReference type="Proteomes" id="UP000294508"/>
    </source>
</evidence>
<dbReference type="RefSeq" id="WP_158441210.1">
    <property type="nucleotide sequence ID" value="NZ_SLWN01000007.1"/>
</dbReference>
<feature type="region of interest" description="Disordered" evidence="1">
    <location>
        <begin position="353"/>
        <end position="372"/>
    </location>
</feature>